<comment type="similarity">
    <text evidence="1">Belongs to the 4-hydroxybenzoyl-CoA thioesterase family.</text>
</comment>
<dbReference type="PANTHER" id="PTHR31793:SF27">
    <property type="entry name" value="NOVEL THIOESTERASE SUPERFAMILY DOMAIN AND SAPOSIN A-TYPE DOMAIN CONTAINING PROTEIN (0610012H03RIK)"/>
    <property type="match status" value="1"/>
</dbReference>
<accession>A0ABP9LC00</accession>
<proteinExistence type="inferred from homology"/>
<dbReference type="Gene3D" id="3.10.129.10">
    <property type="entry name" value="Hotdog Thioesterase"/>
    <property type="match status" value="1"/>
</dbReference>
<name>A0ABP9LC00_9RHOB</name>
<evidence type="ECO:0000313" key="4">
    <source>
        <dbReference type="Proteomes" id="UP001499910"/>
    </source>
</evidence>
<organism evidence="3 4">
    <name type="scientific">[Roseibacterium] beibuensis</name>
    <dbReference type="NCBI Taxonomy" id="1193142"/>
    <lineage>
        <taxon>Bacteria</taxon>
        <taxon>Pseudomonadati</taxon>
        <taxon>Pseudomonadota</taxon>
        <taxon>Alphaproteobacteria</taxon>
        <taxon>Rhodobacterales</taxon>
        <taxon>Roseobacteraceae</taxon>
        <taxon>Roseicyclus</taxon>
    </lineage>
</organism>
<protein>
    <submittedName>
        <fullName evidence="3">Acyl-CoA thioesterase</fullName>
    </submittedName>
</protein>
<sequence length="150" mass="16570">MTDLPDYGIETLHRPVQPAECDILGHMNVARYVDAVSDAMFSMMTRFGLSRAAMAERRLGLVAAHLEADYRAELLSGDVIVMQSRVEHVGTKSARFAHRLYRADTGALVFEASHVSVFFDLEARRATAFPDDIRAALEQLKTTKGEADAA</sequence>
<dbReference type="SUPFAM" id="SSF54637">
    <property type="entry name" value="Thioesterase/thiol ester dehydrase-isomerase"/>
    <property type="match status" value="1"/>
</dbReference>
<evidence type="ECO:0000256" key="1">
    <source>
        <dbReference type="ARBA" id="ARBA00005953"/>
    </source>
</evidence>
<evidence type="ECO:0000313" key="3">
    <source>
        <dbReference type="EMBL" id="GAA5073153.1"/>
    </source>
</evidence>
<dbReference type="PANTHER" id="PTHR31793">
    <property type="entry name" value="4-HYDROXYBENZOYL-COA THIOESTERASE FAMILY MEMBER"/>
    <property type="match status" value="1"/>
</dbReference>
<evidence type="ECO:0000256" key="2">
    <source>
        <dbReference type="ARBA" id="ARBA00022801"/>
    </source>
</evidence>
<dbReference type="CDD" id="cd00586">
    <property type="entry name" value="4HBT"/>
    <property type="match status" value="1"/>
</dbReference>
<keyword evidence="2" id="KW-0378">Hydrolase</keyword>
<gene>
    <name evidence="3" type="ORF">GCM10023209_18690</name>
</gene>
<keyword evidence="4" id="KW-1185">Reference proteome</keyword>
<reference evidence="4" key="1">
    <citation type="journal article" date="2019" name="Int. J. Syst. Evol. Microbiol.">
        <title>The Global Catalogue of Microorganisms (GCM) 10K type strain sequencing project: providing services to taxonomists for standard genome sequencing and annotation.</title>
        <authorList>
            <consortium name="The Broad Institute Genomics Platform"/>
            <consortium name="The Broad Institute Genome Sequencing Center for Infectious Disease"/>
            <person name="Wu L."/>
            <person name="Ma J."/>
        </authorList>
    </citation>
    <scope>NUCLEOTIDE SEQUENCE [LARGE SCALE GENOMIC DNA]</scope>
    <source>
        <strain evidence="4">JCM 18015</strain>
    </source>
</reference>
<dbReference type="RefSeq" id="WP_259550404.1">
    <property type="nucleotide sequence ID" value="NZ_BAABHW010000002.1"/>
</dbReference>
<dbReference type="EMBL" id="BAABHW010000002">
    <property type="protein sequence ID" value="GAA5073153.1"/>
    <property type="molecule type" value="Genomic_DNA"/>
</dbReference>
<dbReference type="InterPro" id="IPR029069">
    <property type="entry name" value="HotDog_dom_sf"/>
</dbReference>
<comment type="caution">
    <text evidence="3">The sequence shown here is derived from an EMBL/GenBank/DDBJ whole genome shotgun (WGS) entry which is preliminary data.</text>
</comment>
<dbReference type="Pfam" id="PF13279">
    <property type="entry name" value="4HBT_2"/>
    <property type="match status" value="1"/>
</dbReference>
<dbReference type="Proteomes" id="UP001499910">
    <property type="component" value="Unassembled WGS sequence"/>
</dbReference>
<dbReference type="InterPro" id="IPR050563">
    <property type="entry name" value="4-hydroxybenzoyl-CoA_TE"/>
</dbReference>